<evidence type="ECO:0000313" key="12">
    <source>
        <dbReference type="Proteomes" id="UP000321805"/>
    </source>
</evidence>
<sequence>MTDRLLLGLTPKGPVPLDRHLATHGPLPDTGHGLIAEVTAAGLRGRGGAGFPAAVKLAAVAEGSRPVVVVNGTEGEPMSAKDRSLLMRVPHLVLDGAEAAARAVGASEVLVSASERANDVLAAAVAERRATRARGAPKFRLVPRAVGYVAGEETAVIAHLEGRPPLPRVTPPRPAQRGYRRRPTLVQNVETLAHIGLIARHGAAWFRETGTQERPGTMLVTVSGAAAAPGVYEVPAGVGLDDVLRRAGGRTEPLRAMLVGGYFGAWVPADVPGLALEDAALRAHGAAVGAGVVVALGESSCPVAETSRLTAYLASESAGQCGPCVNGLGALAGVAERFASGRATATDGERFIRWIEMVKGRGACAHPDGTARMLASAVRLFRTEFEEHAHRGRCPRCAAPQALVLPMGRTLAVAA</sequence>
<comment type="similarity">
    <text evidence="3">Belongs to the complex I 51 kDa subunit family.</text>
</comment>
<dbReference type="SMART" id="SM00928">
    <property type="entry name" value="NADH_4Fe-4S"/>
    <property type="match status" value="1"/>
</dbReference>
<organism evidence="11 12">
    <name type="scientific">Baekduia soli</name>
    <dbReference type="NCBI Taxonomy" id="496014"/>
    <lineage>
        <taxon>Bacteria</taxon>
        <taxon>Bacillati</taxon>
        <taxon>Actinomycetota</taxon>
        <taxon>Thermoleophilia</taxon>
        <taxon>Solirubrobacterales</taxon>
        <taxon>Baekduiaceae</taxon>
        <taxon>Baekduia</taxon>
    </lineage>
</organism>
<dbReference type="RefSeq" id="WP_146922944.1">
    <property type="nucleotide sequence ID" value="NZ_CP042430.1"/>
</dbReference>
<dbReference type="GO" id="GO:0003954">
    <property type="term" value="F:NADH dehydrogenase activity"/>
    <property type="evidence" value="ECO:0007669"/>
    <property type="project" value="TreeGrafter"/>
</dbReference>
<dbReference type="Pfam" id="PF10589">
    <property type="entry name" value="NADH_4Fe-4S"/>
    <property type="match status" value="1"/>
</dbReference>
<dbReference type="SUPFAM" id="SSF142984">
    <property type="entry name" value="Nqo1 middle domain-like"/>
    <property type="match status" value="1"/>
</dbReference>
<keyword evidence="4" id="KW-0004">4Fe-4S</keyword>
<accession>A0A5B8UC18</accession>
<evidence type="ECO:0000256" key="4">
    <source>
        <dbReference type="ARBA" id="ARBA00022485"/>
    </source>
</evidence>
<evidence type="ECO:0000256" key="3">
    <source>
        <dbReference type="ARBA" id="ARBA00007523"/>
    </source>
</evidence>
<dbReference type="OrthoDB" id="9805533at2"/>
<evidence type="ECO:0000313" key="11">
    <source>
        <dbReference type="EMBL" id="QEC50378.1"/>
    </source>
</evidence>
<comment type="cofactor">
    <cofactor evidence="2">
        <name>[4Fe-4S] cluster</name>
        <dbReference type="ChEBI" id="CHEBI:49883"/>
    </cofactor>
</comment>
<evidence type="ECO:0000259" key="10">
    <source>
        <dbReference type="SMART" id="SM00928"/>
    </source>
</evidence>
<dbReference type="Gene3D" id="1.20.1440.230">
    <property type="entry name" value="NADH-ubiquinone oxidoreductase 51kDa subunit, iron-sulphur binding domain"/>
    <property type="match status" value="1"/>
</dbReference>
<keyword evidence="8" id="KW-0408">Iron</keyword>
<proteinExistence type="inferred from homology"/>
<evidence type="ECO:0000256" key="1">
    <source>
        <dbReference type="ARBA" id="ARBA00001917"/>
    </source>
</evidence>
<protein>
    <recommendedName>
        <fullName evidence="10">NADH-ubiquinone oxidoreductase 51kDa subunit iron-sulphur binding domain-containing protein</fullName>
    </recommendedName>
</protein>
<keyword evidence="12" id="KW-1185">Reference proteome</keyword>
<dbReference type="Gene3D" id="3.40.50.11540">
    <property type="entry name" value="NADH-ubiquinone oxidoreductase 51kDa subunit"/>
    <property type="match status" value="1"/>
</dbReference>
<dbReference type="Pfam" id="PF01512">
    <property type="entry name" value="Complex1_51K"/>
    <property type="match status" value="1"/>
</dbReference>
<keyword evidence="6" id="KW-0288">FMN</keyword>
<dbReference type="Gene3D" id="3.10.20.600">
    <property type="match status" value="1"/>
</dbReference>
<keyword evidence="7" id="KW-0479">Metal-binding</keyword>
<evidence type="ECO:0000256" key="7">
    <source>
        <dbReference type="ARBA" id="ARBA00022723"/>
    </source>
</evidence>
<reference evidence="11 12" key="1">
    <citation type="journal article" date="2018" name="J. Microbiol.">
        <title>Baekduia soli gen. nov., sp. nov., a novel bacterium isolated from the soil of Baekdu Mountain and proposal of a novel family name, Baekduiaceae fam. nov.</title>
        <authorList>
            <person name="An D.S."/>
            <person name="Siddiqi M.Z."/>
            <person name="Kim K.H."/>
            <person name="Yu H.S."/>
            <person name="Im W.T."/>
        </authorList>
    </citation>
    <scope>NUCLEOTIDE SEQUENCE [LARGE SCALE GENOMIC DNA]</scope>
    <source>
        <strain evidence="11 12">BR7-21</strain>
    </source>
</reference>
<dbReference type="PANTHER" id="PTHR11780">
    <property type="entry name" value="NADH-UBIQUINONE OXIDOREDUCTASE FLAVOPROTEIN 1 NDUFV1"/>
    <property type="match status" value="1"/>
</dbReference>
<comment type="cofactor">
    <cofactor evidence="1">
        <name>FMN</name>
        <dbReference type="ChEBI" id="CHEBI:58210"/>
    </cofactor>
</comment>
<evidence type="ECO:0000256" key="2">
    <source>
        <dbReference type="ARBA" id="ARBA00001966"/>
    </source>
</evidence>
<dbReference type="InterPro" id="IPR037225">
    <property type="entry name" value="Nuo51_FMN-bd_sf"/>
</dbReference>
<dbReference type="InterPro" id="IPR011538">
    <property type="entry name" value="Nuo51_FMN-bd"/>
</dbReference>
<dbReference type="AlphaFoldDB" id="A0A5B8UC18"/>
<dbReference type="InterPro" id="IPR037207">
    <property type="entry name" value="Nuop51_4Fe4S-bd_sf"/>
</dbReference>
<evidence type="ECO:0000256" key="6">
    <source>
        <dbReference type="ARBA" id="ARBA00022643"/>
    </source>
</evidence>
<dbReference type="GO" id="GO:0051539">
    <property type="term" value="F:4 iron, 4 sulfur cluster binding"/>
    <property type="evidence" value="ECO:0007669"/>
    <property type="project" value="UniProtKB-KW"/>
</dbReference>
<dbReference type="InterPro" id="IPR019554">
    <property type="entry name" value="Soluble_ligand-bd"/>
</dbReference>
<dbReference type="PANTHER" id="PTHR11780:SF10">
    <property type="entry name" value="NADH DEHYDROGENASE [UBIQUINONE] FLAVOPROTEIN 1, MITOCHONDRIAL"/>
    <property type="match status" value="1"/>
</dbReference>
<dbReference type="InterPro" id="IPR019575">
    <property type="entry name" value="Nuop51_4Fe4S-bd"/>
</dbReference>
<evidence type="ECO:0000256" key="5">
    <source>
        <dbReference type="ARBA" id="ARBA00022630"/>
    </source>
</evidence>
<evidence type="ECO:0000256" key="9">
    <source>
        <dbReference type="ARBA" id="ARBA00023014"/>
    </source>
</evidence>
<gene>
    <name evidence="11" type="ORF">FSW04_24190</name>
</gene>
<dbReference type="KEGG" id="bsol:FSW04_24190"/>
<dbReference type="SUPFAM" id="SSF142019">
    <property type="entry name" value="Nqo1 FMN-binding domain-like"/>
    <property type="match status" value="1"/>
</dbReference>
<name>A0A5B8UC18_9ACTN</name>
<dbReference type="Pfam" id="PF10531">
    <property type="entry name" value="SLBB"/>
    <property type="match status" value="1"/>
</dbReference>
<keyword evidence="5" id="KW-0285">Flavoprotein</keyword>
<dbReference type="Proteomes" id="UP000321805">
    <property type="component" value="Chromosome"/>
</dbReference>
<evidence type="ECO:0000256" key="8">
    <source>
        <dbReference type="ARBA" id="ARBA00023004"/>
    </source>
</evidence>
<dbReference type="EMBL" id="CP042430">
    <property type="protein sequence ID" value="QEC50378.1"/>
    <property type="molecule type" value="Genomic_DNA"/>
</dbReference>
<dbReference type="InterPro" id="IPR050837">
    <property type="entry name" value="ComplexI_51kDa_subunit"/>
</dbReference>
<keyword evidence="9" id="KW-0411">Iron-sulfur</keyword>
<dbReference type="GO" id="GO:0045333">
    <property type="term" value="P:cellular respiration"/>
    <property type="evidence" value="ECO:0007669"/>
    <property type="project" value="TreeGrafter"/>
</dbReference>
<dbReference type="SUPFAM" id="SSF140490">
    <property type="entry name" value="Nqo1C-terminal domain-like"/>
    <property type="match status" value="1"/>
</dbReference>
<dbReference type="GO" id="GO:0046872">
    <property type="term" value="F:metal ion binding"/>
    <property type="evidence" value="ECO:0007669"/>
    <property type="project" value="UniProtKB-KW"/>
</dbReference>
<feature type="domain" description="NADH-ubiquinone oxidoreductase 51kDa subunit iron-sulphur binding" evidence="10">
    <location>
        <begin position="303"/>
        <end position="348"/>
    </location>
</feature>